<evidence type="ECO:0000313" key="2">
    <source>
        <dbReference type="Proteomes" id="UP000479710"/>
    </source>
</evidence>
<protein>
    <submittedName>
        <fullName evidence="1">Uncharacterized protein</fullName>
    </submittedName>
</protein>
<reference evidence="1 2" key="1">
    <citation type="submission" date="2019-11" db="EMBL/GenBank/DDBJ databases">
        <title>Whole genome sequence of Oryza granulata.</title>
        <authorList>
            <person name="Li W."/>
        </authorList>
    </citation>
    <scope>NUCLEOTIDE SEQUENCE [LARGE SCALE GENOMIC DNA]</scope>
    <source>
        <strain evidence="2">cv. Menghai</strain>
        <tissue evidence="1">Leaf</tissue>
    </source>
</reference>
<comment type="caution">
    <text evidence="1">The sequence shown here is derived from an EMBL/GenBank/DDBJ whole genome shotgun (WGS) entry which is preliminary data.</text>
</comment>
<gene>
    <name evidence="1" type="ORF">E2562_003205</name>
</gene>
<evidence type="ECO:0000313" key="1">
    <source>
        <dbReference type="EMBL" id="KAF0928387.1"/>
    </source>
</evidence>
<dbReference type="Proteomes" id="UP000479710">
    <property type="component" value="Unassembled WGS sequence"/>
</dbReference>
<proteinExistence type="predicted"/>
<name>A0A6G1EUT0_9ORYZ</name>
<dbReference type="AlphaFoldDB" id="A0A6G1EUT0"/>
<sequence>MGPWMSATATRSRAQGVVRSGTYSLDECYPGLGALGACLGMGRLTGIYRNFELARAWVGSEASTTALKTLGLKHCVLEGYRLSLLE</sequence>
<dbReference type="EMBL" id="SPHZ02000002">
    <property type="protein sequence ID" value="KAF0928387.1"/>
    <property type="molecule type" value="Genomic_DNA"/>
</dbReference>
<keyword evidence="2" id="KW-1185">Reference proteome</keyword>
<accession>A0A6G1EUT0</accession>
<organism evidence="1 2">
    <name type="scientific">Oryza meyeriana var. granulata</name>
    <dbReference type="NCBI Taxonomy" id="110450"/>
    <lineage>
        <taxon>Eukaryota</taxon>
        <taxon>Viridiplantae</taxon>
        <taxon>Streptophyta</taxon>
        <taxon>Embryophyta</taxon>
        <taxon>Tracheophyta</taxon>
        <taxon>Spermatophyta</taxon>
        <taxon>Magnoliopsida</taxon>
        <taxon>Liliopsida</taxon>
        <taxon>Poales</taxon>
        <taxon>Poaceae</taxon>
        <taxon>BOP clade</taxon>
        <taxon>Oryzoideae</taxon>
        <taxon>Oryzeae</taxon>
        <taxon>Oryzinae</taxon>
        <taxon>Oryza</taxon>
        <taxon>Oryza meyeriana</taxon>
    </lineage>
</organism>